<proteinExistence type="predicted"/>
<dbReference type="AlphaFoldDB" id="A0A4R6IG15"/>
<dbReference type="EMBL" id="SNWM01000003">
    <property type="protein sequence ID" value="TDO21293.1"/>
    <property type="molecule type" value="Genomic_DNA"/>
</dbReference>
<accession>A0A4R6IG15</accession>
<organism evidence="1 2">
    <name type="scientific">Pedobacter duraquae</name>
    <dbReference type="NCBI Taxonomy" id="425511"/>
    <lineage>
        <taxon>Bacteria</taxon>
        <taxon>Pseudomonadati</taxon>
        <taxon>Bacteroidota</taxon>
        <taxon>Sphingobacteriia</taxon>
        <taxon>Sphingobacteriales</taxon>
        <taxon>Sphingobacteriaceae</taxon>
        <taxon>Pedobacter</taxon>
    </lineage>
</organism>
<dbReference type="Proteomes" id="UP000295499">
    <property type="component" value="Unassembled WGS sequence"/>
</dbReference>
<evidence type="ECO:0000313" key="1">
    <source>
        <dbReference type="EMBL" id="TDO21293.1"/>
    </source>
</evidence>
<keyword evidence="2" id="KW-1185">Reference proteome</keyword>
<comment type="caution">
    <text evidence="1">The sequence shown here is derived from an EMBL/GenBank/DDBJ whole genome shotgun (WGS) entry which is preliminary data.</text>
</comment>
<reference evidence="1 2" key="1">
    <citation type="submission" date="2019-03" db="EMBL/GenBank/DDBJ databases">
        <title>Genomic Encyclopedia of Archaeal and Bacterial Type Strains, Phase II (KMG-II): from individual species to whole genera.</title>
        <authorList>
            <person name="Goeker M."/>
        </authorList>
    </citation>
    <scope>NUCLEOTIDE SEQUENCE [LARGE SCALE GENOMIC DNA]</scope>
    <source>
        <strain evidence="1 2">DSM 19034</strain>
    </source>
</reference>
<evidence type="ECO:0000313" key="2">
    <source>
        <dbReference type="Proteomes" id="UP000295499"/>
    </source>
</evidence>
<protein>
    <submittedName>
        <fullName evidence="1">Uncharacterized protein</fullName>
    </submittedName>
</protein>
<sequence length="59" mass="6792">MHTDDKNKCFLILVVGDVLVARARKPRMDSVILLKLANVYLIIWDWLEFCTAFPVAAEE</sequence>
<gene>
    <name evidence="1" type="ORF">CLV32_2397</name>
</gene>
<name>A0A4R6IG15_9SPHI</name>